<proteinExistence type="predicted"/>
<accession>A0A7T7BQB2</accession>
<evidence type="ECO:0000313" key="2">
    <source>
        <dbReference type="Proteomes" id="UP000595662"/>
    </source>
</evidence>
<sequence>MKNPALRYPAGEHGGSIAKVHATMTQIVKIRVNHLCTHLQSLVVFSLRPFSIGCYAETNDGKNCLHCNGLHKPCETVPEGIEGHRFELLACLSWVEEFWSNCEGGFGVVLDGNDSDKESEFLLPRALVDSVAACIHHLIASFDKFVKAHRRAHSLTGTNLPQAYLGRSLALSHWCFVSAHVALLSPPPPPPHSTQYESEWAALIAESTRSHRLRITEESVRSWYSGIVALRQDLNDIVQEFVDDSEVGEAIAVKYC</sequence>
<dbReference type="GeneID" id="90952778"/>
<name>A0A7T7BQB2_PENDI</name>
<protein>
    <submittedName>
        <fullName evidence="1">Uncharacterized protein</fullName>
    </submittedName>
</protein>
<gene>
    <name evidence="1" type="ORF">Pdw03_5801</name>
</gene>
<dbReference type="RefSeq" id="XP_065958110.1">
    <property type="nucleotide sequence ID" value="XM_066101170.1"/>
</dbReference>
<dbReference type="Proteomes" id="UP000595662">
    <property type="component" value="Chromosome 6"/>
</dbReference>
<dbReference type="AlphaFoldDB" id="A0A7T7BQB2"/>
<reference evidence="1 2" key="1">
    <citation type="submission" date="2020-08" db="EMBL/GenBank/DDBJ databases">
        <title>The completed genome sequence of the pathogenic ascomycete fungus Penicillium digitatum.</title>
        <authorList>
            <person name="Wang M."/>
        </authorList>
    </citation>
    <scope>NUCLEOTIDE SEQUENCE [LARGE SCALE GENOMIC DNA]</scope>
    <source>
        <strain evidence="1 2">PdW03</strain>
    </source>
</reference>
<organism evidence="1 2">
    <name type="scientific">Penicillium digitatum</name>
    <name type="common">Green mold</name>
    <dbReference type="NCBI Taxonomy" id="36651"/>
    <lineage>
        <taxon>Eukaryota</taxon>
        <taxon>Fungi</taxon>
        <taxon>Dikarya</taxon>
        <taxon>Ascomycota</taxon>
        <taxon>Pezizomycotina</taxon>
        <taxon>Eurotiomycetes</taxon>
        <taxon>Eurotiomycetidae</taxon>
        <taxon>Eurotiales</taxon>
        <taxon>Aspergillaceae</taxon>
        <taxon>Penicillium</taxon>
    </lineage>
</organism>
<evidence type="ECO:0000313" key="1">
    <source>
        <dbReference type="EMBL" id="QQK48166.1"/>
    </source>
</evidence>
<dbReference type="EMBL" id="CP060779">
    <property type="protein sequence ID" value="QQK48166.1"/>
    <property type="molecule type" value="Genomic_DNA"/>
</dbReference>